<proteinExistence type="predicted"/>
<sequence>MRLIEVDQNRRLAIFPVPPLSKALRGSSKEPSSVLQRGKQVEVSSETYFKFHRFFHLTRSWLIANFLARSKATD</sequence>
<dbReference type="AlphaFoldDB" id="K5D638"/>
<dbReference type="Proteomes" id="UP000007993">
    <property type="component" value="Unassembled WGS sequence"/>
</dbReference>
<protein>
    <submittedName>
        <fullName evidence="1">Uncharacterized protein</fullName>
    </submittedName>
</protein>
<comment type="caution">
    <text evidence="1">The sequence shown here is derived from an EMBL/GenBank/DDBJ whole genome shotgun (WGS) entry which is preliminary data.</text>
</comment>
<name>K5D638_RHOBT</name>
<evidence type="ECO:0000313" key="1">
    <source>
        <dbReference type="EMBL" id="EKK02187.1"/>
    </source>
</evidence>
<organism evidence="1 2">
    <name type="scientific">Rhodopirellula baltica SH28</name>
    <dbReference type="NCBI Taxonomy" id="993517"/>
    <lineage>
        <taxon>Bacteria</taxon>
        <taxon>Pseudomonadati</taxon>
        <taxon>Planctomycetota</taxon>
        <taxon>Planctomycetia</taxon>
        <taxon>Pirellulales</taxon>
        <taxon>Pirellulaceae</taxon>
        <taxon>Rhodopirellula</taxon>
    </lineage>
</organism>
<gene>
    <name evidence="1" type="ORF">RBSH_02518</name>
</gene>
<evidence type="ECO:0000313" key="2">
    <source>
        <dbReference type="Proteomes" id="UP000007993"/>
    </source>
</evidence>
<accession>K5D638</accession>
<dbReference type="EMBL" id="AMCW01000067">
    <property type="protein sequence ID" value="EKK02187.1"/>
    <property type="molecule type" value="Genomic_DNA"/>
</dbReference>
<dbReference type="PATRIC" id="fig|993517.3.peg.2726"/>
<reference evidence="1 2" key="1">
    <citation type="journal article" date="2013" name="Mar. Genomics">
        <title>Expression of sulfatases in Rhodopirellula baltica and the diversity of sulfatases in the genus Rhodopirellula.</title>
        <authorList>
            <person name="Wegner C.E."/>
            <person name="Richter-Heitmann T."/>
            <person name="Klindworth A."/>
            <person name="Klockow C."/>
            <person name="Richter M."/>
            <person name="Achstetter T."/>
            <person name="Glockner F.O."/>
            <person name="Harder J."/>
        </authorList>
    </citation>
    <scope>NUCLEOTIDE SEQUENCE [LARGE SCALE GENOMIC DNA]</scope>
    <source>
        <strain evidence="1 2">SH28</strain>
    </source>
</reference>